<organism evidence="1 2">
    <name type="scientific">Rhodothalassium salexigens DSM 2132</name>
    <dbReference type="NCBI Taxonomy" id="1188247"/>
    <lineage>
        <taxon>Bacteria</taxon>
        <taxon>Pseudomonadati</taxon>
        <taxon>Pseudomonadota</taxon>
        <taxon>Alphaproteobacteria</taxon>
        <taxon>Rhodothalassiales</taxon>
        <taxon>Rhodothalassiaceae</taxon>
        <taxon>Rhodothalassium</taxon>
    </lineage>
</organism>
<dbReference type="RefSeq" id="WP_132707710.1">
    <property type="nucleotide sequence ID" value="NZ_JACIGF010000003.1"/>
</dbReference>
<proteinExistence type="predicted"/>
<dbReference type="InParanoid" id="A0A4R2PL29"/>
<protein>
    <submittedName>
        <fullName evidence="1">Uncharacterized protein</fullName>
    </submittedName>
</protein>
<keyword evidence="2" id="KW-1185">Reference proteome</keyword>
<dbReference type="EMBL" id="SLXO01000003">
    <property type="protein sequence ID" value="TCP36137.1"/>
    <property type="molecule type" value="Genomic_DNA"/>
</dbReference>
<evidence type="ECO:0000313" key="1">
    <source>
        <dbReference type="EMBL" id="TCP36137.1"/>
    </source>
</evidence>
<gene>
    <name evidence="1" type="ORF">EV659_10323</name>
</gene>
<dbReference type="Proteomes" id="UP000295399">
    <property type="component" value="Unassembled WGS sequence"/>
</dbReference>
<reference evidence="1 2" key="1">
    <citation type="submission" date="2019-03" db="EMBL/GenBank/DDBJ databases">
        <title>Genomic Encyclopedia of Type Strains, Phase IV (KMG-IV): sequencing the most valuable type-strain genomes for metagenomic binning, comparative biology and taxonomic classification.</title>
        <authorList>
            <person name="Goeker M."/>
        </authorList>
    </citation>
    <scope>NUCLEOTIDE SEQUENCE [LARGE SCALE GENOMIC DNA]</scope>
    <source>
        <strain evidence="1 2">DSM 2132</strain>
    </source>
</reference>
<sequence length="188" mass="20470">MTPDQEKSLRERAADVPLEWRMAEIGPLDEADRAAFLQMVTAAHVAADEARRSVGRWVDAARRAEATWDDIGRAVGISRQAAQQRFGGWGEAGDPSAAAPGAVYRRRGLTAFNEVRALAEEGAKGGEAVACGPGWFAFCATDRQWTYHRAVALRPSRTIEAMAGDGWTLATEWYPFLYFKKAGPSLAA</sequence>
<evidence type="ECO:0000313" key="2">
    <source>
        <dbReference type="Proteomes" id="UP000295399"/>
    </source>
</evidence>
<comment type="caution">
    <text evidence="1">The sequence shown here is derived from an EMBL/GenBank/DDBJ whole genome shotgun (WGS) entry which is preliminary data.</text>
</comment>
<dbReference type="OrthoDB" id="9812570at2"/>
<accession>A0A4R2PL29</accession>
<dbReference type="AlphaFoldDB" id="A0A4R2PL29"/>
<name>A0A4R2PL29_RHOSA</name>